<name>A0A5M9K1U2_MONFR</name>
<organism evidence="2 3">
    <name type="scientific">Monilinia fructicola</name>
    <name type="common">Brown rot fungus</name>
    <name type="synonym">Ciboria fructicola</name>
    <dbReference type="NCBI Taxonomy" id="38448"/>
    <lineage>
        <taxon>Eukaryota</taxon>
        <taxon>Fungi</taxon>
        <taxon>Dikarya</taxon>
        <taxon>Ascomycota</taxon>
        <taxon>Pezizomycotina</taxon>
        <taxon>Leotiomycetes</taxon>
        <taxon>Helotiales</taxon>
        <taxon>Sclerotiniaceae</taxon>
        <taxon>Monilinia</taxon>
    </lineage>
</organism>
<feature type="compositionally biased region" description="Basic residues" evidence="1">
    <location>
        <begin position="41"/>
        <end position="55"/>
    </location>
</feature>
<feature type="compositionally biased region" description="Basic and acidic residues" evidence="1">
    <location>
        <begin position="72"/>
        <end position="82"/>
    </location>
</feature>
<feature type="region of interest" description="Disordered" evidence="1">
    <location>
        <begin position="41"/>
        <end position="105"/>
    </location>
</feature>
<keyword evidence="3" id="KW-1185">Reference proteome</keyword>
<reference evidence="2 3" key="1">
    <citation type="submission" date="2019-06" db="EMBL/GenBank/DDBJ databases">
        <title>Genome Sequence of the Brown Rot Fungal Pathogen Monilinia fructicola.</title>
        <authorList>
            <person name="De Miccolis Angelini R.M."/>
            <person name="Landi L."/>
            <person name="Abate D."/>
            <person name="Pollastro S."/>
            <person name="Romanazzi G."/>
            <person name="Faretra F."/>
        </authorList>
    </citation>
    <scope>NUCLEOTIDE SEQUENCE [LARGE SCALE GENOMIC DNA]</scope>
    <source>
        <strain evidence="2 3">Mfrc123</strain>
    </source>
</reference>
<protein>
    <submittedName>
        <fullName evidence="2">Uncharacterized protein</fullName>
    </submittedName>
</protein>
<comment type="caution">
    <text evidence="2">The sequence shown here is derived from an EMBL/GenBank/DDBJ whole genome shotgun (WGS) entry which is preliminary data.</text>
</comment>
<dbReference type="Proteomes" id="UP000322873">
    <property type="component" value="Unassembled WGS sequence"/>
</dbReference>
<dbReference type="EMBL" id="VICG01000002">
    <property type="protein sequence ID" value="KAA8575491.1"/>
    <property type="molecule type" value="Genomic_DNA"/>
</dbReference>
<accession>A0A5M9K1U2</accession>
<evidence type="ECO:0000256" key="1">
    <source>
        <dbReference type="SAM" id="MobiDB-lite"/>
    </source>
</evidence>
<evidence type="ECO:0000313" key="3">
    <source>
        <dbReference type="Proteomes" id="UP000322873"/>
    </source>
</evidence>
<dbReference type="AlphaFoldDB" id="A0A5M9K1U2"/>
<proteinExistence type="predicted"/>
<evidence type="ECO:0000313" key="2">
    <source>
        <dbReference type="EMBL" id="KAA8575491.1"/>
    </source>
</evidence>
<sequence>MKHISSHLGYSKNNSTQPLQREFFTTSPIPIHVNTTRIIHYNKPKNNRQQPHRSRYYTTLHYTTPHRTAPPTHRDQGQDIKDQSPASKKGGPLPSPPAKKPEDKCLNFFANQMDILCEKPKEKTV</sequence>
<gene>
    <name evidence="2" type="ORF">EYC84_004644</name>
</gene>